<organism evidence="1 2">
    <name type="scientific">Ignicoccus islandicus DSM 13165</name>
    <dbReference type="NCBI Taxonomy" id="940295"/>
    <lineage>
        <taxon>Archaea</taxon>
        <taxon>Thermoproteota</taxon>
        <taxon>Thermoprotei</taxon>
        <taxon>Desulfurococcales</taxon>
        <taxon>Desulfurococcaceae</taxon>
        <taxon>Ignicoccus</taxon>
    </lineage>
</organism>
<name>A0A0U3FPV9_9CREN</name>
<dbReference type="GeneID" id="30680734"/>
<dbReference type="OrthoDB" id="7529at2157"/>
<sequence length="77" mass="8547">MSYGGVYGVNAQGHKGWVTVRCAITARYADVTKEPVYECPKCTPKLGVYFCADEYKKLGGRCPYCHSQLKPVITPIE</sequence>
<dbReference type="RefSeq" id="WP_075050291.1">
    <property type="nucleotide sequence ID" value="NZ_CP006867.1"/>
</dbReference>
<dbReference type="Proteomes" id="UP000060778">
    <property type="component" value="Chromosome"/>
</dbReference>
<accession>A0A0U3FPV9</accession>
<dbReference type="STRING" id="940295.EYM_06805"/>
<dbReference type="KEGG" id="iis:EYM_06805"/>
<keyword evidence="2" id="KW-1185">Reference proteome</keyword>
<reference evidence="1 2" key="1">
    <citation type="submission" date="2013-11" db="EMBL/GenBank/DDBJ databases">
        <title>Comparative genomics of Ignicoccus.</title>
        <authorList>
            <person name="Podar M."/>
        </authorList>
    </citation>
    <scope>NUCLEOTIDE SEQUENCE [LARGE SCALE GENOMIC DNA]</scope>
    <source>
        <strain evidence="1 2">DSM 13165</strain>
    </source>
</reference>
<evidence type="ECO:0000313" key="2">
    <source>
        <dbReference type="Proteomes" id="UP000060778"/>
    </source>
</evidence>
<dbReference type="EMBL" id="CP006867">
    <property type="protein sequence ID" value="ALU11975.1"/>
    <property type="molecule type" value="Genomic_DNA"/>
</dbReference>
<evidence type="ECO:0000313" key="1">
    <source>
        <dbReference type="EMBL" id="ALU11975.1"/>
    </source>
</evidence>
<proteinExistence type="predicted"/>
<protein>
    <submittedName>
        <fullName evidence="1">Uncharacterized protein</fullName>
    </submittedName>
</protein>
<gene>
    <name evidence="1" type="ORF">EYM_06805</name>
</gene>
<dbReference type="AlphaFoldDB" id="A0A0U3FPV9"/>